<dbReference type="OMA" id="YDRDEMA"/>
<reference evidence="2" key="3">
    <citation type="submission" date="2020-06" db="EMBL/GenBank/DDBJ databases">
        <title>Helianthus annuus Genome sequencing and assembly Release 2.</title>
        <authorList>
            <person name="Gouzy J."/>
            <person name="Langlade N."/>
            <person name="Munos S."/>
        </authorList>
    </citation>
    <scope>NUCLEOTIDE SEQUENCE</scope>
    <source>
        <tissue evidence="2">Leaves</tissue>
    </source>
</reference>
<sequence>MSDYLPLEIQEEIMKRLPVKSLIQFRSVSKPWMSLIDSPDFIKHYSGHQHLLVRYDRDYLYDEPEYVSFVDDDTFPRQKVSPTIPLLVSRLELSSIISSSHGLLCLFGYYDRDEMAVLWNVSLRKAVAIDVPNVAYQKYRTILGFGVCDETCDPKIVKIIYINSQRDIESTSDSIPWQVEVFTLSTRAWRSPYSSNLPRKSIEFRLEQVFVDQFLYWCATDRVTIDGGIQSYNVIISFDITSEKFREINLPDALAHHQPYKLSISKLKESLVVVQSCGEINDGVFRVWMMEDGVPKSFTKIFTVCTPGTKVLSVPEFRKSGEPIIQTVDDSCGAHEYVTSLSVCEPRSKLISDLGISGWLCSFSVYSYMETLLLLDQPDLTTNDI</sequence>
<dbReference type="PANTHER" id="PTHR31672:SF10">
    <property type="entry name" value="F-BOX DOMAIN-CONTAINING PROTEIN"/>
    <property type="match status" value="1"/>
</dbReference>
<dbReference type="InParanoid" id="A0A251UT48"/>
<dbReference type="InterPro" id="IPR006527">
    <property type="entry name" value="F-box-assoc_dom_typ1"/>
</dbReference>
<dbReference type="EMBL" id="MNCJ02000321">
    <property type="protein sequence ID" value="KAF5803932.1"/>
    <property type="molecule type" value="Genomic_DNA"/>
</dbReference>
<accession>A0A251UT48</accession>
<dbReference type="SMART" id="SM00256">
    <property type="entry name" value="FBOX"/>
    <property type="match status" value="1"/>
</dbReference>
<reference evidence="3" key="2">
    <citation type="submission" date="2017-02" db="EMBL/GenBank/DDBJ databases">
        <title>Sunflower complete genome.</title>
        <authorList>
            <person name="Langlade N."/>
            <person name="Munos S."/>
        </authorList>
    </citation>
    <scope>NUCLEOTIDE SEQUENCE [LARGE SCALE GENOMIC DNA]</scope>
    <source>
        <tissue evidence="3">Leaves</tissue>
    </source>
</reference>
<dbReference type="InterPro" id="IPR017451">
    <property type="entry name" value="F-box-assoc_interact_dom"/>
</dbReference>
<dbReference type="Proteomes" id="UP000215914">
    <property type="component" value="Chromosome 5"/>
</dbReference>
<evidence type="ECO:0000259" key="1">
    <source>
        <dbReference type="PROSITE" id="PS50181"/>
    </source>
</evidence>
<organism evidence="3 4">
    <name type="scientific">Helianthus annuus</name>
    <name type="common">Common sunflower</name>
    <dbReference type="NCBI Taxonomy" id="4232"/>
    <lineage>
        <taxon>Eukaryota</taxon>
        <taxon>Viridiplantae</taxon>
        <taxon>Streptophyta</taxon>
        <taxon>Embryophyta</taxon>
        <taxon>Tracheophyta</taxon>
        <taxon>Spermatophyta</taxon>
        <taxon>Magnoliopsida</taxon>
        <taxon>eudicotyledons</taxon>
        <taxon>Gunneridae</taxon>
        <taxon>Pentapetalae</taxon>
        <taxon>asterids</taxon>
        <taxon>campanulids</taxon>
        <taxon>Asterales</taxon>
        <taxon>Asteraceae</taxon>
        <taxon>Asteroideae</taxon>
        <taxon>Heliantheae alliance</taxon>
        <taxon>Heliantheae</taxon>
        <taxon>Helianthus</taxon>
    </lineage>
</organism>
<dbReference type="SUPFAM" id="SSF81383">
    <property type="entry name" value="F-box domain"/>
    <property type="match status" value="1"/>
</dbReference>
<dbReference type="CDD" id="cd22157">
    <property type="entry name" value="F-box_AtFBW1-like"/>
    <property type="match status" value="1"/>
</dbReference>
<dbReference type="EMBL" id="CM007894">
    <property type="protein sequence ID" value="OTG26515.1"/>
    <property type="molecule type" value="Genomic_DNA"/>
</dbReference>
<feature type="domain" description="F-box" evidence="1">
    <location>
        <begin position="1"/>
        <end position="45"/>
    </location>
</feature>
<dbReference type="InterPro" id="IPR001810">
    <property type="entry name" value="F-box_dom"/>
</dbReference>
<evidence type="ECO:0000313" key="2">
    <source>
        <dbReference type="EMBL" id="KAF5803932.1"/>
    </source>
</evidence>
<keyword evidence="4" id="KW-1185">Reference proteome</keyword>
<dbReference type="AlphaFoldDB" id="A0A251UT48"/>
<evidence type="ECO:0000313" key="4">
    <source>
        <dbReference type="Proteomes" id="UP000215914"/>
    </source>
</evidence>
<dbReference type="PROSITE" id="PS50181">
    <property type="entry name" value="FBOX"/>
    <property type="match status" value="1"/>
</dbReference>
<proteinExistence type="predicted"/>
<gene>
    <name evidence="3" type="ORF">HannXRQ_Chr05g0159541</name>
    <name evidence="2" type="ORF">HanXRQr2_Chr06g0277241</name>
</gene>
<dbReference type="NCBIfam" id="TIGR01640">
    <property type="entry name" value="F_box_assoc_1"/>
    <property type="match status" value="1"/>
</dbReference>
<dbReference type="OrthoDB" id="5314306at2759"/>
<dbReference type="InterPro" id="IPR036047">
    <property type="entry name" value="F-box-like_dom_sf"/>
</dbReference>
<evidence type="ECO:0000313" key="3">
    <source>
        <dbReference type="EMBL" id="OTG26515.1"/>
    </source>
</evidence>
<dbReference type="Pfam" id="PF00646">
    <property type="entry name" value="F-box"/>
    <property type="match status" value="1"/>
</dbReference>
<dbReference type="InterPro" id="IPR050796">
    <property type="entry name" value="SCF_F-box_component"/>
</dbReference>
<dbReference type="FunCoup" id="A0A251UT48">
    <property type="interactions" value="103"/>
</dbReference>
<name>A0A251UT48_HELAN</name>
<reference evidence="2 4" key="1">
    <citation type="journal article" date="2017" name="Nature">
        <title>The sunflower genome provides insights into oil metabolism, flowering and Asterid evolution.</title>
        <authorList>
            <person name="Badouin H."/>
            <person name="Gouzy J."/>
            <person name="Grassa C.J."/>
            <person name="Murat F."/>
            <person name="Staton S.E."/>
            <person name="Cottret L."/>
            <person name="Lelandais-Briere C."/>
            <person name="Owens G.L."/>
            <person name="Carrere S."/>
            <person name="Mayjonade B."/>
            <person name="Legrand L."/>
            <person name="Gill N."/>
            <person name="Kane N.C."/>
            <person name="Bowers J.E."/>
            <person name="Hubner S."/>
            <person name="Bellec A."/>
            <person name="Berard A."/>
            <person name="Berges H."/>
            <person name="Blanchet N."/>
            <person name="Boniface M.C."/>
            <person name="Brunel D."/>
            <person name="Catrice O."/>
            <person name="Chaidir N."/>
            <person name="Claudel C."/>
            <person name="Donnadieu C."/>
            <person name="Faraut T."/>
            <person name="Fievet G."/>
            <person name="Helmstetter N."/>
            <person name="King M."/>
            <person name="Knapp S.J."/>
            <person name="Lai Z."/>
            <person name="Le Paslier M.C."/>
            <person name="Lippi Y."/>
            <person name="Lorenzon L."/>
            <person name="Mandel J.R."/>
            <person name="Marage G."/>
            <person name="Marchand G."/>
            <person name="Marquand E."/>
            <person name="Bret-Mestries E."/>
            <person name="Morien E."/>
            <person name="Nambeesan S."/>
            <person name="Nguyen T."/>
            <person name="Pegot-Espagnet P."/>
            <person name="Pouilly N."/>
            <person name="Raftis F."/>
            <person name="Sallet E."/>
            <person name="Schiex T."/>
            <person name="Thomas J."/>
            <person name="Vandecasteele C."/>
            <person name="Vares D."/>
            <person name="Vear F."/>
            <person name="Vautrin S."/>
            <person name="Crespi M."/>
            <person name="Mangin B."/>
            <person name="Burke J.M."/>
            <person name="Salse J."/>
            <person name="Munos S."/>
            <person name="Vincourt P."/>
            <person name="Rieseberg L.H."/>
            <person name="Langlade N.B."/>
        </authorList>
    </citation>
    <scope>NUCLEOTIDE SEQUENCE [LARGE SCALE GENOMIC DNA]</scope>
    <source>
        <strain evidence="4">cv. SF193</strain>
        <tissue evidence="2">Leaves</tissue>
    </source>
</reference>
<dbReference type="PANTHER" id="PTHR31672">
    <property type="entry name" value="BNACNNG10540D PROTEIN"/>
    <property type="match status" value="1"/>
</dbReference>
<dbReference type="Pfam" id="PF07734">
    <property type="entry name" value="FBA_1"/>
    <property type="match status" value="1"/>
</dbReference>
<dbReference type="Gene3D" id="1.20.1280.50">
    <property type="match status" value="1"/>
</dbReference>
<protein>
    <submittedName>
        <fullName evidence="2 3">F-box domain-containing protein</fullName>
    </submittedName>
</protein>
<dbReference type="Gramene" id="mRNA:HanXRQr2_Chr06g0277241">
    <property type="protein sequence ID" value="CDS:HanXRQr2_Chr06g0277241.1"/>
    <property type="gene ID" value="HanXRQr2_Chr06g0277241"/>
</dbReference>